<evidence type="ECO:0000256" key="1">
    <source>
        <dbReference type="SAM" id="Phobius"/>
    </source>
</evidence>
<dbReference type="PANTHER" id="PTHR19271:SF16">
    <property type="entry name" value="CYTOCHROME B"/>
    <property type="match status" value="1"/>
</dbReference>
<dbReference type="InterPro" id="IPR016174">
    <property type="entry name" value="Di-haem_cyt_TM"/>
</dbReference>
<gene>
    <name evidence="3" type="ORF">LCGC14_3070760</name>
</gene>
<feature type="transmembrane region" description="Helical" evidence="1">
    <location>
        <begin position="194"/>
        <end position="212"/>
    </location>
</feature>
<dbReference type="InterPro" id="IPR005797">
    <property type="entry name" value="Cyt_b/b6_N"/>
</dbReference>
<feature type="transmembrane region" description="Helical" evidence="1">
    <location>
        <begin position="73"/>
        <end position="95"/>
    </location>
</feature>
<name>A0A0F8WG50_9ZZZZ</name>
<protein>
    <recommendedName>
        <fullName evidence="2">Cytochrome b/b6 N-terminal region profile domain-containing protein</fullName>
    </recommendedName>
</protein>
<feature type="domain" description="Cytochrome b/b6 N-terminal region profile" evidence="2">
    <location>
        <begin position="1"/>
        <end position="168"/>
    </location>
</feature>
<dbReference type="GO" id="GO:0022904">
    <property type="term" value="P:respiratory electron transport chain"/>
    <property type="evidence" value="ECO:0007669"/>
    <property type="project" value="InterPro"/>
</dbReference>
<sequence length="276" mass="30421">MLLVLTGIYLGQFYDPGTVEQAHASVFYISTEAFLGELTRSLHFWLSAAFVVTLALHMVRTFATGAFKAPREFVWITGVMLFGLGGAALFTGTVLKADQEAIEAIEHNNAVVDLFGSFGVWFSADFTDAVGQLTRLYIAHVSIVPVVIGVVLALHLMLIKRHGVSPLAQGTVAEIVERERGERHLPFTSHLRHIGLWGLVVLGIGLILAGLAPTGLGPQGVEGIEITKPPWYFVWLYQPESWFGLDALWVLSALVFMVLISLPFLDRSPERDPRRR</sequence>
<evidence type="ECO:0000313" key="3">
    <source>
        <dbReference type="EMBL" id="KKK55817.1"/>
    </source>
</evidence>
<dbReference type="GO" id="GO:0016020">
    <property type="term" value="C:membrane"/>
    <property type="evidence" value="ECO:0007669"/>
    <property type="project" value="InterPro"/>
</dbReference>
<dbReference type="InterPro" id="IPR036150">
    <property type="entry name" value="Cyt_b/b6_C_sf"/>
</dbReference>
<comment type="caution">
    <text evidence="3">The sequence shown here is derived from an EMBL/GenBank/DDBJ whole genome shotgun (WGS) entry which is preliminary data.</text>
</comment>
<feature type="non-terminal residue" evidence="3">
    <location>
        <position position="276"/>
    </location>
</feature>
<keyword evidence="1" id="KW-1133">Transmembrane helix</keyword>
<accession>A0A0F8WG50</accession>
<dbReference type="SUPFAM" id="SSF81342">
    <property type="entry name" value="Transmembrane di-heme cytochromes"/>
    <property type="match status" value="1"/>
</dbReference>
<dbReference type="PANTHER" id="PTHR19271">
    <property type="entry name" value="CYTOCHROME B"/>
    <property type="match status" value="1"/>
</dbReference>
<feature type="transmembrane region" description="Helical" evidence="1">
    <location>
        <begin position="247"/>
        <end position="265"/>
    </location>
</feature>
<dbReference type="Gene3D" id="1.20.810.10">
    <property type="entry name" value="Cytochrome Bc1 Complex, Chain C"/>
    <property type="match status" value="1"/>
</dbReference>
<keyword evidence="1" id="KW-0812">Transmembrane</keyword>
<proteinExistence type="predicted"/>
<dbReference type="PROSITE" id="PS51002">
    <property type="entry name" value="CYTB_NTER"/>
    <property type="match status" value="1"/>
</dbReference>
<dbReference type="InterPro" id="IPR027387">
    <property type="entry name" value="Cytb/b6-like_sf"/>
</dbReference>
<dbReference type="GO" id="GO:0016491">
    <property type="term" value="F:oxidoreductase activity"/>
    <property type="evidence" value="ECO:0007669"/>
    <property type="project" value="InterPro"/>
</dbReference>
<feature type="transmembrane region" description="Helical" evidence="1">
    <location>
        <begin position="136"/>
        <end position="159"/>
    </location>
</feature>
<dbReference type="AlphaFoldDB" id="A0A0F8WG50"/>
<dbReference type="EMBL" id="LAZR01065309">
    <property type="protein sequence ID" value="KKK55817.1"/>
    <property type="molecule type" value="Genomic_DNA"/>
</dbReference>
<keyword evidence="1" id="KW-0472">Membrane</keyword>
<dbReference type="SUPFAM" id="SSF81648">
    <property type="entry name" value="a domain/subunit of cytochrome bc1 complex (Ubiquinol-cytochrome c reductase)"/>
    <property type="match status" value="1"/>
</dbReference>
<reference evidence="3" key="1">
    <citation type="journal article" date="2015" name="Nature">
        <title>Complex archaea that bridge the gap between prokaryotes and eukaryotes.</title>
        <authorList>
            <person name="Spang A."/>
            <person name="Saw J.H."/>
            <person name="Jorgensen S.L."/>
            <person name="Zaremba-Niedzwiedzka K."/>
            <person name="Martijn J."/>
            <person name="Lind A.E."/>
            <person name="van Eijk R."/>
            <person name="Schleper C."/>
            <person name="Guy L."/>
            <person name="Ettema T.J."/>
        </authorList>
    </citation>
    <scope>NUCLEOTIDE SEQUENCE</scope>
</reference>
<organism evidence="3">
    <name type="scientific">marine sediment metagenome</name>
    <dbReference type="NCBI Taxonomy" id="412755"/>
    <lineage>
        <taxon>unclassified sequences</taxon>
        <taxon>metagenomes</taxon>
        <taxon>ecological metagenomes</taxon>
    </lineage>
</organism>
<feature type="transmembrane region" description="Helical" evidence="1">
    <location>
        <begin position="44"/>
        <end position="67"/>
    </location>
</feature>
<evidence type="ECO:0000259" key="2">
    <source>
        <dbReference type="PROSITE" id="PS51002"/>
    </source>
</evidence>
<dbReference type="Pfam" id="PF13631">
    <property type="entry name" value="Cytochrom_B_N_2"/>
    <property type="match status" value="1"/>
</dbReference>
<dbReference type="GO" id="GO:0009055">
    <property type="term" value="F:electron transfer activity"/>
    <property type="evidence" value="ECO:0007669"/>
    <property type="project" value="InterPro"/>
</dbReference>